<evidence type="ECO:0000256" key="6">
    <source>
        <dbReference type="ARBA" id="ARBA00022722"/>
    </source>
</evidence>
<gene>
    <name evidence="12" type="ORF">M422DRAFT_235713</name>
</gene>
<evidence type="ECO:0000256" key="3">
    <source>
        <dbReference type="ARBA" id="ARBA00007823"/>
    </source>
</evidence>
<evidence type="ECO:0000256" key="10">
    <source>
        <dbReference type="ARBA" id="ARBA00022833"/>
    </source>
</evidence>
<keyword evidence="8" id="KW-0255">Endonuclease</keyword>
<evidence type="ECO:0000313" key="13">
    <source>
        <dbReference type="Proteomes" id="UP000054279"/>
    </source>
</evidence>
<accession>A0A0C9US26</accession>
<evidence type="ECO:0000256" key="7">
    <source>
        <dbReference type="ARBA" id="ARBA00022723"/>
    </source>
</evidence>
<keyword evidence="9" id="KW-0378">Hydrolase</keyword>
<name>A0A0C9US26_SPHS4</name>
<organism evidence="12 13">
    <name type="scientific">Sphaerobolus stellatus (strain SS14)</name>
    <dbReference type="NCBI Taxonomy" id="990650"/>
    <lineage>
        <taxon>Eukaryota</taxon>
        <taxon>Fungi</taxon>
        <taxon>Dikarya</taxon>
        <taxon>Basidiomycota</taxon>
        <taxon>Agaricomycotina</taxon>
        <taxon>Agaricomycetes</taxon>
        <taxon>Phallomycetidae</taxon>
        <taxon>Geastrales</taxon>
        <taxon>Sphaerobolaceae</taxon>
        <taxon>Sphaerobolus</taxon>
    </lineage>
</organism>
<dbReference type="EC" id="3.1.26.11" evidence="4"/>
<comment type="catalytic activity">
    <reaction evidence="1">
        <text>Endonucleolytic cleavage of RNA, removing extra 3' nucleotides from tRNA precursor, generating 3' termini of tRNAs. A 3'-hydroxy group is left at the tRNA terminus and a 5'-phosphoryl group is left at the trailer molecule.</text>
        <dbReference type="EC" id="3.1.26.11"/>
    </reaction>
</comment>
<dbReference type="GO" id="GO:1990180">
    <property type="term" value="P:mitochondrial tRNA 3'-end processing"/>
    <property type="evidence" value="ECO:0007669"/>
    <property type="project" value="TreeGrafter"/>
</dbReference>
<keyword evidence="13" id="KW-1185">Reference proteome</keyword>
<evidence type="ECO:0000256" key="4">
    <source>
        <dbReference type="ARBA" id="ARBA00012477"/>
    </source>
</evidence>
<sequence>MPIWTATCIAAESADTNMSILVESEANSYIFNCGEGTSRSMHHVKKGYKKLRALFATEINTDKSSGLPGVLMQTAESGCAKLDVFGPSGLEHYLACHRGYMIRESLQVTPHEITEESSNPIHSDQALTVFAVPAYPDDSVGDSGQKRERDSPEPSSLPRKRVKLDHSSGKLSSQDIPPSGLEEDPVALRRRIIQGMFPGSRKSTAIQPTGRTNRGQDWWKLVQKMLPPFTRQSYSLSYILLGPRTRGKFDIVKAEALGLIGRQSGPLKRKLTEGETVTLKDGTIIKPEMVLGPTPLRPAMIIIDCPSPEHIPSLTGSKSFEAYQGNNSIRLHCMFHLLGPGILEDPRYVQWLEKFGPDVHHLYTGRDITPDRVRFTSAAYAQLRLSHLDKDMFRVPMSFSPPPPIDTSKLPGKTTLLQHPHIISITPPLEPSFRSGEVDLLHPALENGGDKNMEAILLPKTIQAYKDAWDAISEEQSIKPRESQPGDKFSVIPLGTSSAVSTKYRSVSGLLLQWPNAGPFLFDCGESTYGQLRRHFGEASDDILRNLRCIFISHMHADHQLGLVKILVKRRQLKPTHPIYIISPIDAFRCLREYNGIEELGIYDPDAIRFVYSDNLLWSYNPDLDLDGKESSGKGSWGIQGVDESRRLLNGLKSVSGLSDIYTVRAFHRGLCHSIVIKHAEGWSVVYSGDTRPNDSLAQAGHNATLLIHEATFGDDQAEAAIAKRHSTIGEAIGIAKQMCAKNVLLTHFSNRYPKVMELTTGKEGRENPTIGVAFDHAVVKLGDLWKLNRYLKAIEQSYDDSEDVDDIVDVKLID</sequence>
<comment type="similarity">
    <text evidence="3">Belongs to the RNase Z family.</text>
</comment>
<dbReference type="EMBL" id="KN837313">
    <property type="protein sequence ID" value="KIJ28166.1"/>
    <property type="molecule type" value="Genomic_DNA"/>
</dbReference>
<evidence type="ECO:0000313" key="12">
    <source>
        <dbReference type="EMBL" id="KIJ28166.1"/>
    </source>
</evidence>
<keyword evidence="5" id="KW-0819">tRNA processing</keyword>
<keyword evidence="6" id="KW-0540">Nuclease</keyword>
<dbReference type="GO" id="GO:0042781">
    <property type="term" value="F:3'-tRNA processing endoribonuclease activity"/>
    <property type="evidence" value="ECO:0007669"/>
    <property type="project" value="UniProtKB-EC"/>
</dbReference>
<dbReference type="Pfam" id="PF23023">
    <property type="entry name" value="Anti-Pycsar_Apyc1"/>
    <property type="match status" value="1"/>
</dbReference>
<dbReference type="GO" id="GO:0046872">
    <property type="term" value="F:metal ion binding"/>
    <property type="evidence" value="ECO:0007669"/>
    <property type="project" value="UniProtKB-KW"/>
</dbReference>
<protein>
    <recommendedName>
        <fullName evidence="4">ribonuclease Z</fullName>
        <ecNumber evidence="4">3.1.26.11</ecNumber>
    </recommendedName>
</protein>
<reference evidence="12 13" key="1">
    <citation type="submission" date="2014-06" db="EMBL/GenBank/DDBJ databases">
        <title>Evolutionary Origins and Diversification of the Mycorrhizal Mutualists.</title>
        <authorList>
            <consortium name="DOE Joint Genome Institute"/>
            <consortium name="Mycorrhizal Genomics Consortium"/>
            <person name="Kohler A."/>
            <person name="Kuo A."/>
            <person name="Nagy L.G."/>
            <person name="Floudas D."/>
            <person name="Copeland A."/>
            <person name="Barry K.W."/>
            <person name="Cichocki N."/>
            <person name="Veneault-Fourrey C."/>
            <person name="LaButti K."/>
            <person name="Lindquist E.A."/>
            <person name="Lipzen A."/>
            <person name="Lundell T."/>
            <person name="Morin E."/>
            <person name="Murat C."/>
            <person name="Riley R."/>
            <person name="Ohm R."/>
            <person name="Sun H."/>
            <person name="Tunlid A."/>
            <person name="Henrissat B."/>
            <person name="Grigoriev I.V."/>
            <person name="Hibbett D.S."/>
            <person name="Martin F."/>
        </authorList>
    </citation>
    <scope>NUCLEOTIDE SEQUENCE [LARGE SCALE GENOMIC DNA]</scope>
    <source>
        <strain evidence="12 13">SS14</strain>
    </source>
</reference>
<dbReference type="PANTHER" id="PTHR12553">
    <property type="entry name" value="ZINC PHOSPHODIESTERASE ELAC PROTEIN 2"/>
    <property type="match status" value="1"/>
</dbReference>
<dbReference type="Gene3D" id="3.60.15.10">
    <property type="entry name" value="Ribonuclease Z/Hydroxyacylglutathione hydrolase-like"/>
    <property type="match status" value="2"/>
</dbReference>
<dbReference type="SUPFAM" id="SSF56281">
    <property type="entry name" value="Metallo-hydrolase/oxidoreductase"/>
    <property type="match status" value="2"/>
</dbReference>
<proteinExistence type="inferred from homology"/>
<dbReference type="GO" id="GO:0005739">
    <property type="term" value="C:mitochondrion"/>
    <property type="evidence" value="ECO:0007669"/>
    <property type="project" value="TreeGrafter"/>
</dbReference>
<dbReference type="AlphaFoldDB" id="A0A0C9US26"/>
<comment type="cofactor">
    <cofactor evidence="2">
        <name>Zn(2+)</name>
        <dbReference type="ChEBI" id="CHEBI:29105"/>
    </cofactor>
</comment>
<evidence type="ECO:0000256" key="2">
    <source>
        <dbReference type="ARBA" id="ARBA00001947"/>
    </source>
</evidence>
<keyword evidence="7" id="KW-0479">Metal-binding</keyword>
<evidence type="ECO:0000256" key="11">
    <source>
        <dbReference type="SAM" id="MobiDB-lite"/>
    </source>
</evidence>
<dbReference type="InterPro" id="IPR047151">
    <property type="entry name" value="RNZ2-like"/>
</dbReference>
<feature type="region of interest" description="Disordered" evidence="11">
    <location>
        <begin position="137"/>
        <end position="184"/>
    </location>
</feature>
<evidence type="ECO:0000256" key="5">
    <source>
        <dbReference type="ARBA" id="ARBA00022694"/>
    </source>
</evidence>
<dbReference type="Proteomes" id="UP000054279">
    <property type="component" value="Unassembled WGS sequence"/>
</dbReference>
<dbReference type="OrthoDB" id="527344at2759"/>
<dbReference type="PANTHER" id="PTHR12553:SF49">
    <property type="entry name" value="ZINC PHOSPHODIESTERASE ELAC PROTEIN 2"/>
    <property type="match status" value="1"/>
</dbReference>
<evidence type="ECO:0000256" key="1">
    <source>
        <dbReference type="ARBA" id="ARBA00000402"/>
    </source>
</evidence>
<dbReference type="InterPro" id="IPR036866">
    <property type="entry name" value="RibonucZ/Hydroxyglut_hydro"/>
</dbReference>
<dbReference type="HOGENOM" id="CLU_006220_3_1_1"/>
<keyword evidence="10" id="KW-0862">Zinc</keyword>
<evidence type="ECO:0000256" key="9">
    <source>
        <dbReference type="ARBA" id="ARBA00022801"/>
    </source>
</evidence>
<evidence type="ECO:0000256" key="8">
    <source>
        <dbReference type="ARBA" id="ARBA00022759"/>
    </source>
</evidence>
<dbReference type="CDD" id="cd07718">
    <property type="entry name" value="RNaseZ_ELAC1_ELAC2-C-term-like_MBL-fold"/>
    <property type="match status" value="1"/>
</dbReference>